<dbReference type="Pfam" id="PF02464">
    <property type="entry name" value="CinA"/>
    <property type="match status" value="1"/>
</dbReference>
<reference evidence="2" key="1">
    <citation type="journal article" date="2014" name="Front. Microbiol.">
        <title>High frequency of phylogenetically diverse reductive dehalogenase-homologous genes in deep subseafloor sedimentary metagenomes.</title>
        <authorList>
            <person name="Kawai M."/>
            <person name="Futagami T."/>
            <person name="Toyoda A."/>
            <person name="Takaki Y."/>
            <person name="Nishi S."/>
            <person name="Hori S."/>
            <person name="Arai W."/>
            <person name="Tsubouchi T."/>
            <person name="Morono Y."/>
            <person name="Uchiyama I."/>
            <person name="Ito T."/>
            <person name="Fujiyama A."/>
            <person name="Inagaki F."/>
            <person name="Takami H."/>
        </authorList>
    </citation>
    <scope>NUCLEOTIDE SEQUENCE</scope>
    <source>
        <strain evidence="2">Expedition CK06-06</strain>
    </source>
</reference>
<evidence type="ECO:0000259" key="1">
    <source>
        <dbReference type="Pfam" id="PF02464"/>
    </source>
</evidence>
<comment type="caution">
    <text evidence="2">The sequence shown here is derived from an EMBL/GenBank/DDBJ whole genome shotgun (WGS) entry which is preliminary data.</text>
</comment>
<sequence>MLEEEIIGLLVESGKMLAVAESCTGGLIGHR</sequence>
<dbReference type="SUPFAM" id="SSF142433">
    <property type="entry name" value="CinA-like"/>
    <property type="match status" value="1"/>
</dbReference>
<feature type="domain" description="CinA C-terminal" evidence="1">
    <location>
        <begin position="2"/>
        <end position="30"/>
    </location>
</feature>
<dbReference type="EMBL" id="BARS01025287">
    <property type="protein sequence ID" value="GAG02417.1"/>
    <property type="molecule type" value="Genomic_DNA"/>
</dbReference>
<dbReference type="InterPro" id="IPR036653">
    <property type="entry name" value="CinA-like_C"/>
</dbReference>
<gene>
    <name evidence="2" type="ORF">S01H1_39985</name>
</gene>
<proteinExistence type="predicted"/>
<protein>
    <recommendedName>
        <fullName evidence="1">CinA C-terminal domain-containing protein</fullName>
    </recommendedName>
</protein>
<name>X0UT62_9ZZZZ</name>
<feature type="non-terminal residue" evidence="2">
    <location>
        <position position="31"/>
    </location>
</feature>
<accession>X0UT62</accession>
<dbReference type="InterPro" id="IPR008136">
    <property type="entry name" value="CinA_C"/>
</dbReference>
<dbReference type="AlphaFoldDB" id="X0UT62"/>
<organism evidence="2">
    <name type="scientific">marine sediment metagenome</name>
    <dbReference type="NCBI Taxonomy" id="412755"/>
    <lineage>
        <taxon>unclassified sequences</taxon>
        <taxon>metagenomes</taxon>
        <taxon>ecological metagenomes</taxon>
    </lineage>
</organism>
<dbReference type="Gene3D" id="3.90.950.20">
    <property type="entry name" value="CinA-like"/>
    <property type="match status" value="1"/>
</dbReference>
<evidence type="ECO:0000313" key="2">
    <source>
        <dbReference type="EMBL" id="GAG02417.1"/>
    </source>
</evidence>